<dbReference type="SUPFAM" id="SSF51658">
    <property type="entry name" value="Xylose isomerase-like"/>
    <property type="match status" value="1"/>
</dbReference>
<reference evidence="1" key="1">
    <citation type="journal article" date="2022" name="Int. J. Syst. Evol. Microbiol.">
        <title>Pseudomonas aegrilactucae sp. nov. and Pseudomonas morbosilactucae sp. nov., pathogens causing bacterial rot of lettuce in Japan.</title>
        <authorList>
            <person name="Sawada H."/>
            <person name="Fujikawa T."/>
            <person name="Satou M."/>
        </authorList>
    </citation>
    <scope>NUCLEOTIDE SEQUENCE</scope>
    <source>
        <strain evidence="1">0166_1</strain>
    </source>
</reference>
<evidence type="ECO:0000313" key="1">
    <source>
        <dbReference type="EMBL" id="UGS38621.1"/>
    </source>
</evidence>
<dbReference type="EMBL" id="CP087164">
    <property type="protein sequence ID" value="UGS38621.1"/>
    <property type="molecule type" value="Genomic_DNA"/>
</dbReference>
<dbReference type="KEGG" id="sbae:DSM104329_05051"/>
<dbReference type="InterPro" id="IPR036237">
    <property type="entry name" value="Xyl_isomerase-like_sf"/>
</dbReference>
<sequence length="204" mass="22487">MAEDRGDWEALVEQALVTSSFAVELAALSERELPGLLEYLDSTPALPFRYLSVHAPVKHRMVGEAALVERLAALPPWVDAIVVHPDVIDDPALYRRLGSALVVENMDPRKPAGRTAAELAPLMAQLPEAGFCFDVAHAAAVDPSLQEAHRLLDRFCGRLRHLHVSSLDEDCHHIPLADADEQAWTSVLRRCRDVPWILEAPLAS</sequence>
<dbReference type="Proteomes" id="UP001162834">
    <property type="component" value="Chromosome"/>
</dbReference>
<organism evidence="1 2">
    <name type="scientific">Capillimicrobium parvum</name>
    <dbReference type="NCBI Taxonomy" id="2884022"/>
    <lineage>
        <taxon>Bacteria</taxon>
        <taxon>Bacillati</taxon>
        <taxon>Actinomycetota</taxon>
        <taxon>Thermoleophilia</taxon>
        <taxon>Solirubrobacterales</taxon>
        <taxon>Capillimicrobiaceae</taxon>
        <taxon>Capillimicrobium</taxon>
    </lineage>
</organism>
<name>A0A9E6Y2D8_9ACTN</name>
<dbReference type="Gene3D" id="3.20.20.150">
    <property type="entry name" value="Divalent-metal-dependent TIM barrel enzymes"/>
    <property type="match status" value="1"/>
</dbReference>
<gene>
    <name evidence="1" type="ORF">DSM104329_05051</name>
</gene>
<protein>
    <recommendedName>
        <fullName evidence="3">Xylose isomerase-like TIM barrel domain-containing protein</fullName>
    </recommendedName>
</protein>
<accession>A0A9E6Y2D8</accession>
<proteinExistence type="predicted"/>
<evidence type="ECO:0000313" key="2">
    <source>
        <dbReference type="Proteomes" id="UP001162834"/>
    </source>
</evidence>
<keyword evidence="2" id="KW-1185">Reference proteome</keyword>
<evidence type="ECO:0008006" key="3">
    <source>
        <dbReference type="Google" id="ProtNLM"/>
    </source>
</evidence>
<dbReference type="AlphaFoldDB" id="A0A9E6Y2D8"/>